<evidence type="ECO:0000313" key="1">
    <source>
        <dbReference type="EMBL" id="KAJ1672042.1"/>
    </source>
</evidence>
<evidence type="ECO:0000313" key="2">
    <source>
        <dbReference type="Proteomes" id="UP001145114"/>
    </source>
</evidence>
<accession>A0ACC1HEJ2</accession>
<reference evidence="1" key="1">
    <citation type="submission" date="2022-06" db="EMBL/GenBank/DDBJ databases">
        <title>Phylogenomic reconstructions and comparative analyses of Kickxellomycotina fungi.</title>
        <authorList>
            <person name="Reynolds N.K."/>
            <person name="Stajich J.E."/>
            <person name="Barry K."/>
            <person name="Grigoriev I.V."/>
            <person name="Crous P."/>
            <person name="Smith M.E."/>
        </authorList>
    </citation>
    <scope>NUCLEOTIDE SEQUENCE</scope>
    <source>
        <strain evidence="1">RSA 2271</strain>
    </source>
</reference>
<sequence>MNDEHAAALLADKFGPSSGNEASTADSKFAPLSNVQPAAAPSSTTSANMTLYAATNGAYAGMPPLPHANLPSQQYQHTTSAVRSGNTAHLAAARAYEVGGGGGGGTSVHPSRAPQPDDDPGMQQAIQAYAKLEGPNLCYYMRTLSVTLGRTATSGSSDTVDISLGPSKAISRQHARIFYNFMHHGFELQVFGKNGCFVNENYVEKGVTVSLRHKSIVHIGEIEFT</sequence>
<keyword evidence="2" id="KW-1185">Reference proteome</keyword>
<gene>
    <name evidence="1" type="ORF">EV182_007319</name>
</gene>
<feature type="non-terminal residue" evidence="1">
    <location>
        <position position="225"/>
    </location>
</feature>
<name>A0ACC1HEJ2_9FUNG</name>
<comment type="caution">
    <text evidence="1">The sequence shown here is derived from an EMBL/GenBank/DDBJ whole genome shotgun (WGS) entry which is preliminary data.</text>
</comment>
<organism evidence="1 2">
    <name type="scientific">Spiromyces aspiralis</name>
    <dbReference type="NCBI Taxonomy" id="68401"/>
    <lineage>
        <taxon>Eukaryota</taxon>
        <taxon>Fungi</taxon>
        <taxon>Fungi incertae sedis</taxon>
        <taxon>Zoopagomycota</taxon>
        <taxon>Kickxellomycotina</taxon>
        <taxon>Kickxellomycetes</taxon>
        <taxon>Kickxellales</taxon>
        <taxon>Kickxellaceae</taxon>
        <taxon>Spiromyces</taxon>
    </lineage>
</organism>
<dbReference type="EMBL" id="JAMZIH010008483">
    <property type="protein sequence ID" value="KAJ1672042.1"/>
    <property type="molecule type" value="Genomic_DNA"/>
</dbReference>
<dbReference type="Proteomes" id="UP001145114">
    <property type="component" value="Unassembled WGS sequence"/>
</dbReference>
<protein>
    <submittedName>
        <fullName evidence="1">Uncharacterized protein</fullName>
    </submittedName>
</protein>
<proteinExistence type="predicted"/>